<protein>
    <submittedName>
        <fullName evidence="1">Uncharacterized protein</fullName>
    </submittedName>
</protein>
<accession>A0A016TWI9</accession>
<comment type="caution">
    <text evidence="1">The sequence shown here is derived from an EMBL/GenBank/DDBJ whole genome shotgun (WGS) entry which is preliminary data.</text>
</comment>
<gene>
    <name evidence="1" type="primary">Acey_s0070.g419</name>
    <name evidence="1" type="ORF">Y032_0070g419</name>
</gene>
<name>A0A016TWI9_9BILA</name>
<evidence type="ECO:0000313" key="2">
    <source>
        <dbReference type="Proteomes" id="UP000024635"/>
    </source>
</evidence>
<dbReference type="EMBL" id="JARK01001406">
    <property type="protein sequence ID" value="EYC07414.1"/>
    <property type="molecule type" value="Genomic_DNA"/>
</dbReference>
<dbReference type="AlphaFoldDB" id="A0A016TWI9"/>
<keyword evidence="2" id="KW-1185">Reference proteome</keyword>
<dbReference type="Proteomes" id="UP000024635">
    <property type="component" value="Unassembled WGS sequence"/>
</dbReference>
<proteinExistence type="predicted"/>
<reference evidence="2" key="1">
    <citation type="journal article" date="2015" name="Nat. Genet.">
        <title>The genome and transcriptome of the zoonotic hookworm Ancylostoma ceylanicum identify infection-specific gene families.</title>
        <authorList>
            <person name="Schwarz E.M."/>
            <person name="Hu Y."/>
            <person name="Antoshechkin I."/>
            <person name="Miller M.M."/>
            <person name="Sternberg P.W."/>
            <person name="Aroian R.V."/>
        </authorList>
    </citation>
    <scope>NUCLEOTIDE SEQUENCE</scope>
    <source>
        <strain evidence="2">HY135</strain>
    </source>
</reference>
<sequence>MKMIRFSPLFHPLLDESNESAGKIDPQVKDIRPKVSLSSQLEAESIKMELFDSKILTSLHSILEREKDAVGEL</sequence>
<evidence type="ECO:0000313" key="1">
    <source>
        <dbReference type="EMBL" id="EYC07414.1"/>
    </source>
</evidence>
<organism evidence="1 2">
    <name type="scientific">Ancylostoma ceylanicum</name>
    <dbReference type="NCBI Taxonomy" id="53326"/>
    <lineage>
        <taxon>Eukaryota</taxon>
        <taxon>Metazoa</taxon>
        <taxon>Ecdysozoa</taxon>
        <taxon>Nematoda</taxon>
        <taxon>Chromadorea</taxon>
        <taxon>Rhabditida</taxon>
        <taxon>Rhabditina</taxon>
        <taxon>Rhabditomorpha</taxon>
        <taxon>Strongyloidea</taxon>
        <taxon>Ancylostomatidae</taxon>
        <taxon>Ancylostomatinae</taxon>
        <taxon>Ancylostoma</taxon>
    </lineage>
</organism>